<evidence type="ECO:0000313" key="2">
    <source>
        <dbReference type="EMBL" id="RPD41468.1"/>
    </source>
</evidence>
<dbReference type="CDD" id="cd02238">
    <property type="entry name" value="cupin_KdgF"/>
    <property type="match status" value="1"/>
</dbReference>
<dbReference type="PIRSF" id="PIRSF029883">
    <property type="entry name" value="KdgF"/>
    <property type="match status" value="1"/>
</dbReference>
<evidence type="ECO:0000313" key="3">
    <source>
        <dbReference type="Proteomes" id="UP000279089"/>
    </source>
</evidence>
<organism evidence="2 3">
    <name type="scientific">Chitinophaga barathri</name>
    <dbReference type="NCBI Taxonomy" id="1647451"/>
    <lineage>
        <taxon>Bacteria</taxon>
        <taxon>Pseudomonadati</taxon>
        <taxon>Bacteroidota</taxon>
        <taxon>Chitinophagia</taxon>
        <taxon>Chitinophagales</taxon>
        <taxon>Chitinophagaceae</taxon>
        <taxon>Chitinophaga</taxon>
    </lineage>
</organism>
<dbReference type="InterPro" id="IPR025499">
    <property type="entry name" value="KdgF"/>
</dbReference>
<dbReference type="RefSeq" id="WP_120516234.1">
    <property type="nucleotide sequence ID" value="NZ_QXZY01000005.1"/>
</dbReference>
<proteinExistence type="predicted"/>
<sequence length="117" mass="12835">MSNTIQSGIYQDGASIPWEDAAPGIQRQLFGYDEKMMLVKVKFEQGAVGTMHQHPHIQVSYVESGSFELTIGGEKKVLQTGDGYFVPSNVLHGCVCLEAGVLIDVFTPLREDFLTGK</sequence>
<dbReference type="PANTHER" id="PTHR40112:SF1">
    <property type="entry name" value="H2HPP ISOMERASE"/>
    <property type="match status" value="1"/>
</dbReference>
<dbReference type="InterPro" id="IPR014710">
    <property type="entry name" value="RmlC-like_jellyroll"/>
</dbReference>
<protein>
    <submittedName>
        <fullName evidence="2">Cupin domain-containing protein</fullName>
    </submittedName>
</protein>
<dbReference type="EMBL" id="RMBX01000004">
    <property type="protein sequence ID" value="RPD41468.1"/>
    <property type="molecule type" value="Genomic_DNA"/>
</dbReference>
<keyword evidence="3" id="KW-1185">Reference proteome</keyword>
<reference evidence="3" key="1">
    <citation type="submission" date="2018-11" db="EMBL/GenBank/DDBJ databases">
        <title>Chitinophaga lutea sp.nov., isolate from arsenic contaminated soil.</title>
        <authorList>
            <person name="Zong Y."/>
        </authorList>
    </citation>
    <scope>NUCLEOTIDE SEQUENCE [LARGE SCALE GENOMIC DNA]</scope>
    <source>
        <strain evidence="3">YLT18</strain>
    </source>
</reference>
<dbReference type="InterPro" id="IPR013096">
    <property type="entry name" value="Cupin_2"/>
</dbReference>
<name>A0A3N4MD28_9BACT</name>
<dbReference type="Gene3D" id="2.60.120.10">
    <property type="entry name" value="Jelly Rolls"/>
    <property type="match status" value="1"/>
</dbReference>
<dbReference type="Pfam" id="PF07883">
    <property type="entry name" value="Cupin_2"/>
    <property type="match status" value="1"/>
</dbReference>
<evidence type="ECO:0000259" key="1">
    <source>
        <dbReference type="Pfam" id="PF07883"/>
    </source>
</evidence>
<feature type="domain" description="Cupin type-2" evidence="1">
    <location>
        <begin position="41"/>
        <end position="99"/>
    </location>
</feature>
<dbReference type="InterPro" id="IPR052535">
    <property type="entry name" value="Bacilysin_H2HPP_isomerase"/>
</dbReference>
<dbReference type="AlphaFoldDB" id="A0A3N4MD28"/>
<gene>
    <name evidence="2" type="ORF">EG028_09110</name>
</gene>
<dbReference type="PANTHER" id="PTHR40112">
    <property type="entry name" value="H2HPP ISOMERASE"/>
    <property type="match status" value="1"/>
</dbReference>
<dbReference type="SUPFAM" id="SSF51182">
    <property type="entry name" value="RmlC-like cupins"/>
    <property type="match status" value="1"/>
</dbReference>
<comment type="caution">
    <text evidence="2">The sequence shown here is derived from an EMBL/GenBank/DDBJ whole genome shotgun (WGS) entry which is preliminary data.</text>
</comment>
<dbReference type="OrthoDB" id="9811153at2"/>
<dbReference type="InterPro" id="IPR011051">
    <property type="entry name" value="RmlC_Cupin_sf"/>
</dbReference>
<dbReference type="Proteomes" id="UP000279089">
    <property type="component" value="Unassembled WGS sequence"/>
</dbReference>
<accession>A0A3N4MD28</accession>